<organism evidence="2 3">
    <name type="scientific">Oryza sativa subsp. japonica</name>
    <name type="common">Rice</name>
    <dbReference type="NCBI Taxonomy" id="39947"/>
    <lineage>
        <taxon>Eukaryota</taxon>
        <taxon>Viridiplantae</taxon>
        <taxon>Streptophyta</taxon>
        <taxon>Embryophyta</taxon>
        <taxon>Tracheophyta</taxon>
        <taxon>Spermatophyta</taxon>
        <taxon>Magnoliopsida</taxon>
        <taxon>Liliopsida</taxon>
        <taxon>Poales</taxon>
        <taxon>Poaceae</taxon>
        <taxon>BOP clade</taxon>
        <taxon>Oryzoideae</taxon>
        <taxon>Oryzeae</taxon>
        <taxon>Oryzinae</taxon>
        <taxon>Oryza</taxon>
        <taxon>Oryza sativa</taxon>
    </lineage>
</organism>
<gene>
    <name evidence="2" type="primary">OSJNBa0016D04.18</name>
</gene>
<evidence type="ECO:0000256" key="1">
    <source>
        <dbReference type="SAM" id="MobiDB-lite"/>
    </source>
</evidence>
<feature type="region of interest" description="Disordered" evidence="1">
    <location>
        <begin position="32"/>
        <end position="125"/>
    </location>
</feature>
<feature type="compositionally biased region" description="Basic and acidic residues" evidence="1">
    <location>
        <begin position="111"/>
        <end position="125"/>
    </location>
</feature>
<dbReference type="AlphaFoldDB" id="Q6EPT3"/>
<dbReference type="EMBL" id="AP005800">
    <property type="protein sequence ID" value="BAD29320.1"/>
    <property type="molecule type" value="Genomic_DNA"/>
</dbReference>
<sequence>MSVSTPLLPPPLSLSLPSFFFFFSFLPSHRRTEGAAPAKDDDGRGTASAKQRAAPWRGGAVEGRRGGTVARRGDGGVGAARGRVARRGAASGGAVGRSRRTGSGAKRRRRGADAHLTRERRGKRDGTHNLARLFWLAKFGQREE</sequence>
<protein>
    <submittedName>
        <fullName evidence="2">Uncharacterized protein</fullName>
    </submittedName>
</protein>
<feature type="compositionally biased region" description="Basic and acidic residues" evidence="1">
    <location>
        <begin position="32"/>
        <end position="44"/>
    </location>
</feature>
<reference evidence="3" key="1">
    <citation type="journal article" date="2005" name="Nature">
        <title>The map-based sequence of the rice genome.</title>
        <authorList>
            <consortium name="International rice genome sequencing project (IRGSP)"/>
            <person name="Matsumoto T."/>
            <person name="Wu J."/>
            <person name="Kanamori H."/>
            <person name="Katayose Y."/>
            <person name="Fujisawa M."/>
            <person name="Namiki N."/>
            <person name="Mizuno H."/>
            <person name="Yamamoto K."/>
            <person name="Antonio B.A."/>
            <person name="Baba T."/>
            <person name="Sakata K."/>
            <person name="Nagamura Y."/>
            <person name="Aoki H."/>
            <person name="Arikawa K."/>
            <person name="Arita K."/>
            <person name="Bito T."/>
            <person name="Chiden Y."/>
            <person name="Fujitsuka N."/>
            <person name="Fukunaka R."/>
            <person name="Hamada M."/>
            <person name="Harada C."/>
            <person name="Hayashi A."/>
            <person name="Hijishita S."/>
            <person name="Honda M."/>
            <person name="Hosokawa S."/>
            <person name="Ichikawa Y."/>
            <person name="Idonuma A."/>
            <person name="Iijima M."/>
            <person name="Ikeda M."/>
            <person name="Ikeno M."/>
            <person name="Ito K."/>
            <person name="Ito S."/>
            <person name="Ito T."/>
            <person name="Ito Y."/>
            <person name="Ito Y."/>
            <person name="Iwabuchi A."/>
            <person name="Kamiya K."/>
            <person name="Karasawa W."/>
            <person name="Kurita K."/>
            <person name="Katagiri S."/>
            <person name="Kikuta A."/>
            <person name="Kobayashi H."/>
            <person name="Kobayashi N."/>
            <person name="Machita K."/>
            <person name="Maehara T."/>
            <person name="Masukawa M."/>
            <person name="Mizubayashi T."/>
            <person name="Mukai Y."/>
            <person name="Nagasaki H."/>
            <person name="Nagata Y."/>
            <person name="Naito S."/>
            <person name="Nakashima M."/>
            <person name="Nakama Y."/>
            <person name="Nakamichi Y."/>
            <person name="Nakamura M."/>
            <person name="Meguro A."/>
            <person name="Negishi M."/>
            <person name="Ohta I."/>
            <person name="Ohta T."/>
            <person name="Okamoto M."/>
            <person name="Ono N."/>
            <person name="Saji S."/>
            <person name="Sakaguchi M."/>
            <person name="Sakai K."/>
            <person name="Shibata M."/>
            <person name="Shimokawa T."/>
            <person name="Song J."/>
            <person name="Takazaki Y."/>
            <person name="Terasawa K."/>
            <person name="Tsugane M."/>
            <person name="Tsuji K."/>
            <person name="Ueda S."/>
            <person name="Waki K."/>
            <person name="Yamagata H."/>
            <person name="Yamamoto M."/>
            <person name="Yamamoto S."/>
            <person name="Yamane H."/>
            <person name="Yoshiki S."/>
            <person name="Yoshihara R."/>
            <person name="Yukawa K."/>
            <person name="Zhong H."/>
            <person name="Yano M."/>
            <person name="Yuan Q."/>
            <person name="Ouyang S."/>
            <person name="Liu J."/>
            <person name="Jones K.M."/>
            <person name="Gansberger K."/>
            <person name="Moffat K."/>
            <person name="Hill J."/>
            <person name="Bera J."/>
            <person name="Fadrosh D."/>
            <person name="Jin S."/>
            <person name="Johri S."/>
            <person name="Kim M."/>
            <person name="Overton L."/>
            <person name="Reardon M."/>
            <person name="Tsitrin T."/>
            <person name="Vuong H."/>
            <person name="Weaver B."/>
            <person name="Ciecko A."/>
            <person name="Tallon L."/>
            <person name="Jackson J."/>
            <person name="Pai G."/>
            <person name="Aken S.V."/>
            <person name="Utterback T."/>
            <person name="Reidmuller S."/>
            <person name="Feldblyum T."/>
            <person name="Hsiao J."/>
            <person name="Zismann V."/>
            <person name="Iobst S."/>
            <person name="de Vazeille A.R."/>
            <person name="Buell C.R."/>
            <person name="Ying K."/>
            <person name="Li Y."/>
            <person name="Lu T."/>
            <person name="Huang Y."/>
            <person name="Zhao Q."/>
            <person name="Feng Q."/>
            <person name="Zhang L."/>
            <person name="Zhu J."/>
            <person name="Weng Q."/>
            <person name="Mu J."/>
            <person name="Lu Y."/>
            <person name="Fan D."/>
            <person name="Liu Y."/>
            <person name="Guan J."/>
            <person name="Zhang Y."/>
            <person name="Yu S."/>
            <person name="Liu X."/>
            <person name="Zhang Y."/>
            <person name="Hong G."/>
            <person name="Han B."/>
            <person name="Choisne N."/>
            <person name="Demange N."/>
            <person name="Orjeda G."/>
            <person name="Samain S."/>
            <person name="Cattolico L."/>
            <person name="Pelletier E."/>
            <person name="Couloux A."/>
            <person name="Segurens B."/>
            <person name="Wincker P."/>
            <person name="D'Hont A."/>
            <person name="Scarpelli C."/>
            <person name="Weissenbach J."/>
            <person name="Salanoubat M."/>
            <person name="Quetier F."/>
            <person name="Yu Y."/>
            <person name="Kim H.R."/>
            <person name="Rambo T."/>
            <person name="Currie J."/>
            <person name="Collura K."/>
            <person name="Luo M."/>
            <person name="Yang T."/>
            <person name="Ammiraju J.S.S."/>
            <person name="Engler F."/>
            <person name="Soderlund C."/>
            <person name="Wing R.A."/>
            <person name="Palmer L.E."/>
            <person name="de la Bastide M."/>
            <person name="Spiegel L."/>
            <person name="Nascimento L."/>
            <person name="Zutavern T."/>
            <person name="O'Shaughnessy A."/>
            <person name="Dike S."/>
            <person name="Dedhia N."/>
            <person name="Preston R."/>
            <person name="Balija V."/>
            <person name="McCombie W.R."/>
            <person name="Chow T."/>
            <person name="Chen H."/>
            <person name="Chung M."/>
            <person name="Chen C."/>
            <person name="Shaw J."/>
            <person name="Wu H."/>
            <person name="Hsiao K."/>
            <person name="Chao Y."/>
            <person name="Chu M."/>
            <person name="Cheng C."/>
            <person name="Hour A."/>
            <person name="Lee P."/>
            <person name="Lin S."/>
            <person name="Lin Y."/>
            <person name="Liou J."/>
            <person name="Liu S."/>
            <person name="Hsing Y."/>
            <person name="Raghuvanshi S."/>
            <person name="Mohanty A."/>
            <person name="Bharti A.K."/>
            <person name="Gaur A."/>
            <person name="Gupta V."/>
            <person name="Kumar D."/>
            <person name="Ravi V."/>
            <person name="Vij S."/>
            <person name="Kapur A."/>
            <person name="Khurana P."/>
            <person name="Khurana P."/>
            <person name="Khurana J.P."/>
            <person name="Tyagi A.K."/>
            <person name="Gaikwad K."/>
            <person name="Singh A."/>
            <person name="Dalal V."/>
            <person name="Srivastava S."/>
            <person name="Dixit A."/>
            <person name="Pal A.K."/>
            <person name="Ghazi I.A."/>
            <person name="Yadav M."/>
            <person name="Pandit A."/>
            <person name="Bhargava A."/>
            <person name="Sureshbabu K."/>
            <person name="Batra K."/>
            <person name="Sharma T.R."/>
            <person name="Mohapatra T."/>
            <person name="Singh N.K."/>
            <person name="Messing J."/>
            <person name="Nelson A.B."/>
            <person name="Fuks G."/>
            <person name="Kavchok S."/>
            <person name="Keizer G."/>
            <person name="Linton E."/>
            <person name="Llaca V."/>
            <person name="Song R."/>
            <person name="Tanyolac B."/>
            <person name="Young S."/>
            <person name="Ho-Il K."/>
            <person name="Hahn J.H."/>
            <person name="Sangsakoo G."/>
            <person name="Vanavichit A."/>
            <person name="de Mattos Luiz.A.T."/>
            <person name="Zimmer P.D."/>
            <person name="Malone G."/>
            <person name="Dellagostin O."/>
            <person name="de Oliveira A.C."/>
            <person name="Bevan M."/>
            <person name="Bancroft I."/>
            <person name="Minx P."/>
            <person name="Cordum H."/>
            <person name="Wilson R."/>
            <person name="Cheng Z."/>
            <person name="Jin W."/>
            <person name="Jiang J."/>
            <person name="Leong S.A."/>
            <person name="Iwama H."/>
            <person name="Gojobori T."/>
            <person name="Itoh T."/>
            <person name="Niimura Y."/>
            <person name="Fujii Y."/>
            <person name="Habara T."/>
            <person name="Sakai H."/>
            <person name="Sato Y."/>
            <person name="Wilson G."/>
            <person name="Kumar K."/>
            <person name="McCouch S."/>
            <person name="Juretic N."/>
            <person name="Hoen D."/>
            <person name="Wright S."/>
            <person name="Bruskiewich R."/>
            <person name="Bureau T."/>
            <person name="Miyao A."/>
            <person name="Hirochika H."/>
            <person name="Nishikawa T."/>
            <person name="Kadowaki K."/>
            <person name="Sugiura M."/>
            <person name="Burr B."/>
            <person name="Sasaki T."/>
        </authorList>
    </citation>
    <scope>NUCLEOTIDE SEQUENCE [LARGE SCALE GENOMIC DNA]</scope>
    <source>
        <strain evidence="3">cv. Nipponbare</strain>
    </source>
</reference>
<evidence type="ECO:0000313" key="3">
    <source>
        <dbReference type="Proteomes" id="UP000000763"/>
    </source>
</evidence>
<evidence type="ECO:0000313" key="2">
    <source>
        <dbReference type="EMBL" id="BAD29320.1"/>
    </source>
</evidence>
<dbReference type="Proteomes" id="UP000000763">
    <property type="component" value="Chromosome 2"/>
</dbReference>
<accession>Q6EPT3</accession>
<name>Q6EPT3_ORYSJ</name>
<feature type="compositionally biased region" description="Basic residues" evidence="1">
    <location>
        <begin position="97"/>
        <end position="110"/>
    </location>
</feature>
<proteinExistence type="predicted"/>
<reference evidence="3" key="2">
    <citation type="journal article" date="2008" name="Nucleic Acids Res.">
        <title>The rice annotation project database (RAP-DB): 2008 update.</title>
        <authorList>
            <consortium name="The rice annotation project (RAP)"/>
        </authorList>
    </citation>
    <scope>GENOME REANNOTATION</scope>
    <source>
        <strain evidence="3">cv. Nipponbare</strain>
    </source>
</reference>